<dbReference type="AlphaFoldDB" id="A0A6H9ZAK4"/>
<name>A0A6H9ZAK4_9ACTN</name>
<protein>
    <submittedName>
        <fullName evidence="1">Uncharacterized protein</fullName>
    </submittedName>
</protein>
<dbReference type="RefSeq" id="WP_151558044.1">
    <property type="nucleotide sequence ID" value="NZ_WBMT01000002.1"/>
</dbReference>
<comment type="caution">
    <text evidence="1">The sequence shown here is derived from an EMBL/GenBank/DDBJ whole genome shotgun (WGS) entry which is preliminary data.</text>
</comment>
<accession>A0A6H9ZAK4</accession>
<evidence type="ECO:0000313" key="2">
    <source>
        <dbReference type="Proteomes" id="UP000468735"/>
    </source>
</evidence>
<evidence type="ECO:0000313" key="1">
    <source>
        <dbReference type="EMBL" id="KAB2351372.1"/>
    </source>
</evidence>
<proteinExistence type="predicted"/>
<dbReference type="Proteomes" id="UP000468735">
    <property type="component" value="Unassembled WGS sequence"/>
</dbReference>
<gene>
    <name evidence="1" type="ORF">F8566_03700</name>
</gene>
<sequence length="62" mass="6590">MHEEVGLGGVIPDLSGFALGDLDRIVLVQELCEITESLGEEGIARFNAAPPPNQNASTTLRQ</sequence>
<dbReference type="EMBL" id="WBMT01000002">
    <property type="protein sequence ID" value="KAB2351372.1"/>
    <property type="molecule type" value="Genomic_DNA"/>
</dbReference>
<reference evidence="1 2" key="1">
    <citation type="submission" date="2019-09" db="EMBL/GenBank/DDBJ databases">
        <title>Actinomadura physcomitrii sp. nov., a novel actinomycete isolated from moss [Physcomitrium sphaericum (Ludw) Fuernr].</title>
        <authorList>
            <person name="Zhuang X."/>
            <person name="Liu C."/>
        </authorList>
    </citation>
    <scope>NUCLEOTIDE SEQUENCE [LARGE SCALE GENOMIC DNA]</scope>
    <source>
        <strain evidence="1 2">HMC1</strain>
    </source>
</reference>
<organism evidence="1 2">
    <name type="scientific">Actinomadura rudentiformis</name>
    <dbReference type="NCBI Taxonomy" id="359158"/>
    <lineage>
        <taxon>Bacteria</taxon>
        <taxon>Bacillati</taxon>
        <taxon>Actinomycetota</taxon>
        <taxon>Actinomycetes</taxon>
        <taxon>Streptosporangiales</taxon>
        <taxon>Thermomonosporaceae</taxon>
        <taxon>Actinomadura</taxon>
    </lineage>
</organism>
<keyword evidence="2" id="KW-1185">Reference proteome</keyword>